<proteinExistence type="predicted"/>
<reference evidence="2 3" key="1">
    <citation type="submission" date="2019-06" db="EMBL/GenBank/DDBJ databases">
        <title>Sequencing the genomes of 1000 actinobacteria strains.</title>
        <authorList>
            <person name="Klenk H.-P."/>
        </authorList>
    </citation>
    <scope>NUCLEOTIDE SEQUENCE [LARGE SCALE GENOMIC DNA]</scope>
    <source>
        <strain evidence="2 3">DSM 46699</strain>
    </source>
</reference>
<name>A0A561V7I9_9PSEU</name>
<organism evidence="2 3">
    <name type="scientific">Saccharopolyspora dendranthemae</name>
    <dbReference type="NCBI Taxonomy" id="1181886"/>
    <lineage>
        <taxon>Bacteria</taxon>
        <taxon>Bacillati</taxon>
        <taxon>Actinomycetota</taxon>
        <taxon>Actinomycetes</taxon>
        <taxon>Pseudonocardiales</taxon>
        <taxon>Pseudonocardiaceae</taxon>
        <taxon>Saccharopolyspora</taxon>
    </lineage>
</organism>
<dbReference type="Proteomes" id="UP000316184">
    <property type="component" value="Unassembled WGS sequence"/>
</dbReference>
<feature type="compositionally biased region" description="Basic residues" evidence="1">
    <location>
        <begin position="132"/>
        <end position="145"/>
    </location>
</feature>
<protein>
    <submittedName>
        <fullName evidence="2">Uncharacterized protein</fullName>
    </submittedName>
</protein>
<gene>
    <name evidence="2" type="ORF">FHU35_11185</name>
</gene>
<sequence length="359" mass="40584">MSSSGGPPQHQPVLTRGGSEDLGRGGHVQRLMRPLSVVFPPPFLHRLPGMLHIGERALVGEQFILDAAVPTLDLARRGGRADLGQQMRDPVVPGDPVEQHLRRARTPVFPGELFAVVGQDLLWHPVGLQRRHQRPAHRPRRRPRHHGCDDAEPRVIIDTGDQLAPGAVDQHHRAHDVHLPQLHRLAALPAPKVLPPPLPRRPLRQVMALEHPIDRRQRRHRLHPGPLKLEDQPARTPPRMLPPQLTHPRLDLGIQLPRMPTRPMRPILQTGQALIPIAANPGMHRLPRHAIPFRDLGDLRSSRQDLHDRVITLLHNAQLHEHRPRPPTRRTTIAPKSNRGRQCYPSNEHRVSPIKRSST</sequence>
<evidence type="ECO:0000256" key="1">
    <source>
        <dbReference type="SAM" id="MobiDB-lite"/>
    </source>
</evidence>
<evidence type="ECO:0000313" key="3">
    <source>
        <dbReference type="Proteomes" id="UP000316184"/>
    </source>
</evidence>
<comment type="caution">
    <text evidence="2">The sequence shown here is derived from an EMBL/GenBank/DDBJ whole genome shotgun (WGS) entry which is preliminary data.</text>
</comment>
<feature type="region of interest" description="Disordered" evidence="1">
    <location>
        <begin position="132"/>
        <end position="152"/>
    </location>
</feature>
<dbReference type="EMBL" id="VIWX01000001">
    <property type="protein sequence ID" value="TWG07568.1"/>
    <property type="molecule type" value="Genomic_DNA"/>
</dbReference>
<feature type="region of interest" description="Disordered" evidence="1">
    <location>
        <begin position="223"/>
        <end position="247"/>
    </location>
</feature>
<evidence type="ECO:0000313" key="2">
    <source>
        <dbReference type="EMBL" id="TWG07568.1"/>
    </source>
</evidence>
<accession>A0A561V7I9</accession>
<dbReference type="AlphaFoldDB" id="A0A561V7I9"/>
<feature type="region of interest" description="Disordered" evidence="1">
    <location>
        <begin position="1"/>
        <end position="26"/>
    </location>
</feature>
<keyword evidence="3" id="KW-1185">Reference proteome</keyword>
<feature type="region of interest" description="Disordered" evidence="1">
    <location>
        <begin position="320"/>
        <end position="359"/>
    </location>
</feature>